<dbReference type="AlphaFoldDB" id="A0AAE1FK99"/>
<sequence>MTRDGQAGKKEGRQAGRFSCPCWWPLPPLKLQGITWVLPLAQASPMVALASLGSLLNQEASLEVQALVLEEVDSQEEAVSLLVDSPLVASLLVVVVVVVDIQEVLVAAAAVVKFVMLTARVSHLK</sequence>
<evidence type="ECO:0000313" key="2">
    <source>
        <dbReference type="Proteomes" id="UP001286313"/>
    </source>
</evidence>
<keyword evidence="2" id="KW-1185">Reference proteome</keyword>
<organism evidence="1 2">
    <name type="scientific">Petrolisthes cinctipes</name>
    <name type="common">Flat porcelain crab</name>
    <dbReference type="NCBI Taxonomy" id="88211"/>
    <lineage>
        <taxon>Eukaryota</taxon>
        <taxon>Metazoa</taxon>
        <taxon>Ecdysozoa</taxon>
        <taxon>Arthropoda</taxon>
        <taxon>Crustacea</taxon>
        <taxon>Multicrustacea</taxon>
        <taxon>Malacostraca</taxon>
        <taxon>Eumalacostraca</taxon>
        <taxon>Eucarida</taxon>
        <taxon>Decapoda</taxon>
        <taxon>Pleocyemata</taxon>
        <taxon>Anomura</taxon>
        <taxon>Galatheoidea</taxon>
        <taxon>Porcellanidae</taxon>
        <taxon>Petrolisthes</taxon>
    </lineage>
</organism>
<name>A0AAE1FK99_PETCI</name>
<evidence type="ECO:0000313" key="1">
    <source>
        <dbReference type="EMBL" id="KAK3875171.1"/>
    </source>
</evidence>
<proteinExistence type="predicted"/>
<reference evidence="1" key="1">
    <citation type="submission" date="2023-10" db="EMBL/GenBank/DDBJ databases">
        <title>Genome assemblies of two species of porcelain crab, Petrolisthes cinctipes and Petrolisthes manimaculis (Anomura: Porcellanidae).</title>
        <authorList>
            <person name="Angst P."/>
        </authorList>
    </citation>
    <scope>NUCLEOTIDE SEQUENCE</scope>
    <source>
        <strain evidence="1">PB745_01</strain>
        <tissue evidence="1">Gill</tissue>
    </source>
</reference>
<dbReference type="Proteomes" id="UP001286313">
    <property type="component" value="Unassembled WGS sequence"/>
</dbReference>
<gene>
    <name evidence="1" type="ORF">Pcinc_019942</name>
</gene>
<comment type="caution">
    <text evidence="1">The sequence shown here is derived from an EMBL/GenBank/DDBJ whole genome shotgun (WGS) entry which is preliminary data.</text>
</comment>
<dbReference type="EMBL" id="JAWQEG010002002">
    <property type="protein sequence ID" value="KAK3875171.1"/>
    <property type="molecule type" value="Genomic_DNA"/>
</dbReference>
<accession>A0AAE1FK99</accession>
<protein>
    <submittedName>
        <fullName evidence="1">Uncharacterized protein</fullName>
    </submittedName>
</protein>